<comment type="caution">
    <text evidence="1">The sequence shown here is derived from an EMBL/GenBank/DDBJ whole genome shotgun (WGS) entry which is preliminary data.</text>
</comment>
<evidence type="ECO:0000313" key="1">
    <source>
        <dbReference type="EMBL" id="GMF15021.1"/>
    </source>
</evidence>
<gene>
    <name evidence="1" type="ORF">Plil01_000507900</name>
</gene>
<reference evidence="1" key="1">
    <citation type="submission" date="2023-04" db="EMBL/GenBank/DDBJ databases">
        <title>Phytophthora lilii NBRC 32176.</title>
        <authorList>
            <person name="Ichikawa N."/>
            <person name="Sato H."/>
            <person name="Tonouchi N."/>
        </authorList>
    </citation>
    <scope>NUCLEOTIDE SEQUENCE</scope>
    <source>
        <strain evidence="1">NBRC 32176</strain>
    </source>
</reference>
<accession>A0A9W6TLJ2</accession>
<protein>
    <submittedName>
        <fullName evidence="1">Unnamed protein product</fullName>
    </submittedName>
</protein>
<proteinExistence type="predicted"/>
<dbReference type="AlphaFoldDB" id="A0A9W6TLJ2"/>
<evidence type="ECO:0000313" key="2">
    <source>
        <dbReference type="Proteomes" id="UP001165083"/>
    </source>
</evidence>
<keyword evidence="2" id="KW-1185">Reference proteome</keyword>
<dbReference type="EMBL" id="BSXW01000213">
    <property type="protein sequence ID" value="GMF15021.1"/>
    <property type="molecule type" value="Genomic_DNA"/>
</dbReference>
<name>A0A9W6TLJ2_9STRA</name>
<sequence>MLDLSSGLGVGGKEPALDDDADIDISRLSAVDREAIMARVTPDDSTPPDAFALAQNEIRREVQLAGLSINLNSFICSDIVANVDD</sequence>
<dbReference type="Proteomes" id="UP001165083">
    <property type="component" value="Unassembled WGS sequence"/>
</dbReference>
<organism evidence="1 2">
    <name type="scientific">Phytophthora lilii</name>
    <dbReference type="NCBI Taxonomy" id="2077276"/>
    <lineage>
        <taxon>Eukaryota</taxon>
        <taxon>Sar</taxon>
        <taxon>Stramenopiles</taxon>
        <taxon>Oomycota</taxon>
        <taxon>Peronosporomycetes</taxon>
        <taxon>Peronosporales</taxon>
        <taxon>Peronosporaceae</taxon>
        <taxon>Phytophthora</taxon>
    </lineage>
</organism>